<evidence type="ECO:0000313" key="3">
    <source>
        <dbReference type="EMBL" id="RAK28343.1"/>
    </source>
</evidence>
<name>A0A327Z2W2_9ACTN</name>
<evidence type="ECO:0000259" key="2">
    <source>
        <dbReference type="Pfam" id="PF06054"/>
    </source>
</evidence>
<accession>A0A327Z2W2</accession>
<feature type="compositionally biased region" description="Basic and acidic residues" evidence="1">
    <location>
        <begin position="471"/>
        <end position="480"/>
    </location>
</feature>
<dbReference type="InterPro" id="IPR010330">
    <property type="entry name" value="CoiA_nuc"/>
</dbReference>
<comment type="caution">
    <text evidence="3">The sequence shown here is derived from an EMBL/GenBank/DDBJ whole genome shotgun (WGS) entry which is preliminary data.</text>
</comment>
<proteinExistence type="predicted"/>
<keyword evidence="4" id="KW-1185">Reference proteome</keyword>
<organism evidence="3 4">
    <name type="scientific">Actinoplanes lutulentus</name>
    <dbReference type="NCBI Taxonomy" id="1287878"/>
    <lineage>
        <taxon>Bacteria</taxon>
        <taxon>Bacillati</taxon>
        <taxon>Actinomycetota</taxon>
        <taxon>Actinomycetes</taxon>
        <taxon>Micromonosporales</taxon>
        <taxon>Micromonosporaceae</taxon>
        <taxon>Actinoplanes</taxon>
    </lineage>
</organism>
<protein>
    <submittedName>
        <fullName evidence="3">Competence protein CoiA-like protein</fullName>
    </submittedName>
</protein>
<dbReference type="Pfam" id="PF06054">
    <property type="entry name" value="CoiA_nuc"/>
    <property type="match status" value="1"/>
</dbReference>
<dbReference type="RefSeq" id="WP_181558131.1">
    <property type="nucleotide sequence ID" value="NZ_JACHWI010000002.1"/>
</dbReference>
<evidence type="ECO:0000256" key="1">
    <source>
        <dbReference type="SAM" id="MobiDB-lite"/>
    </source>
</evidence>
<evidence type="ECO:0000313" key="4">
    <source>
        <dbReference type="Proteomes" id="UP000249341"/>
    </source>
</evidence>
<gene>
    <name evidence="3" type="ORF">B0I29_120111</name>
</gene>
<dbReference type="EMBL" id="QLMJ01000020">
    <property type="protein sequence ID" value="RAK28343.1"/>
    <property type="molecule type" value="Genomic_DNA"/>
</dbReference>
<feature type="region of interest" description="Disordered" evidence="1">
    <location>
        <begin position="456"/>
        <end position="480"/>
    </location>
</feature>
<reference evidence="3 4" key="1">
    <citation type="submission" date="2018-06" db="EMBL/GenBank/DDBJ databases">
        <title>Genomic Encyclopedia of Type Strains, Phase III (KMG-III): the genomes of soil and plant-associated and newly described type strains.</title>
        <authorList>
            <person name="Whitman W."/>
        </authorList>
    </citation>
    <scope>NUCLEOTIDE SEQUENCE [LARGE SCALE GENOMIC DNA]</scope>
    <source>
        <strain evidence="3 4">CGMCC 4.7090</strain>
    </source>
</reference>
<dbReference type="AlphaFoldDB" id="A0A327Z2W2"/>
<feature type="domain" description="Competence protein CoiA nuclease-like" evidence="2">
    <location>
        <begin position="101"/>
        <end position="183"/>
    </location>
</feature>
<dbReference type="Proteomes" id="UP000249341">
    <property type="component" value="Unassembled WGS sequence"/>
</dbReference>
<sequence>MSTVPPASAFGAPAPPAGDVHAAFLRRGDAHQVYARDITAPEAPLFYLGRGRADEVRAYTRAYLQCPYPDCPAPELTTAGGSAVRDHFRHLPGSNVRHQREGINHFTAKHQLARWVRTQAPDAVVHVDDIVLENGRHPDVYAIVGGNRIVFEIQYSPLKWPEMRKRRAAYDRIGVTFVWVFGHTGAFCQPVAATSPEQQATALTIDRALWEAAYNAMPLLWINPFEELIATAAFTPSEVRKLMAWGQGLRQVNIDICTLDECRLEFRDRTDISASWAWNAEHGWPTAGDIAPYLTGLITPAARKVSAEADARLTAIRQQRADEAAAEAAAEDAARRQELPYQNWLGEKAKLEERYGPLPAMVLDNASRRFTVRGVAKEHWMAALLEIFDQVVGDQVSETWIRSQLGSRFGWPAGMVTVTDWYPLIQYLRDLRDDGWVDLPSTTSLLDGDHITVLASLRRPPSPPTNSDPSQVERQRTPPA</sequence>